<dbReference type="InterPro" id="IPR005119">
    <property type="entry name" value="LysR_subst-bd"/>
</dbReference>
<dbReference type="SUPFAM" id="SSF46785">
    <property type="entry name" value="Winged helix' DNA-binding domain"/>
    <property type="match status" value="1"/>
</dbReference>
<evidence type="ECO:0000256" key="1">
    <source>
        <dbReference type="ARBA" id="ARBA00009437"/>
    </source>
</evidence>
<evidence type="ECO:0000259" key="5">
    <source>
        <dbReference type="PROSITE" id="PS50931"/>
    </source>
</evidence>
<dbReference type="RefSeq" id="WP_229533396.1">
    <property type="nucleotide sequence ID" value="NZ_JAJHJB010000001.1"/>
</dbReference>
<name>A0ABS8HLB2_9FIRM</name>
<dbReference type="Gene3D" id="3.40.190.290">
    <property type="match status" value="1"/>
</dbReference>
<evidence type="ECO:0000256" key="3">
    <source>
        <dbReference type="ARBA" id="ARBA00023125"/>
    </source>
</evidence>
<evidence type="ECO:0000256" key="4">
    <source>
        <dbReference type="ARBA" id="ARBA00023163"/>
    </source>
</evidence>
<gene>
    <name evidence="6" type="ORF">LMF89_00585</name>
</gene>
<comment type="caution">
    <text evidence="6">The sequence shown here is derived from an EMBL/GenBank/DDBJ whole genome shotgun (WGS) entry which is preliminary data.</text>
</comment>
<protein>
    <submittedName>
        <fullName evidence="6">LysR family transcriptional regulator</fullName>
    </submittedName>
</protein>
<dbReference type="Gene3D" id="1.10.10.10">
    <property type="entry name" value="Winged helix-like DNA-binding domain superfamily/Winged helix DNA-binding domain"/>
    <property type="match status" value="1"/>
</dbReference>
<keyword evidence="3" id="KW-0238">DNA-binding</keyword>
<dbReference type="PANTHER" id="PTHR30126">
    <property type="entry name" value="HTH-TYPE TRANSCRIPTIONAL REGULATOR"/>
    <property type="match status" value="1"/>
</dbReference>
<dbReference type="SUPFAM" id="SSF53850">
    <property type="entry name" value="Periplasmic binding protein-like II"/>
    <property type="match status" value="1"/>
</dbReference>
<dbReference type="PROSITE" id="PS50931">
    <property type="entry name" value="HTH_LYSR"/>
    <property type="match status" value="1"/>
</dbReference>
<reference evidence="6" key="1">
    <citation type="submission" date="2021-11" db="EMBL/GenBank/DDBJ databases">
        <title>Description of a new species Pelosinus isolated from the bottom sediments of Lake Baikal.</title>
        <authorList>
            <person name="Zakharyuk A."/>
        </authorList>
    </citation>
    <scope>NUCLEOTIDE SEQUENCE</scope>
    <source>
        <strain evidence="6">Bkl1</strain>
    </source>
</reference>
<evidence type="ECO:0000256" key="2">
    <source>
        <dbReference type="ARBA" id="ARBA00023015"/>
    </source>
</evidence>
<keyword evidence="7" id="KW-1185">Reference proteome</keyword>
<evidence type="ECO:0000313" key="7">
    <source>
        <dbReference type="Proteomes" id="UP001165492"/>
    </source>
</evidence>
<dbReference type="PANTHER" id="PTHR30126:SF39">
    <property type="entry name" value="HTH-TYPE TRANSCRIPTIONAL REGULATOR CYSL"/>
    <property type="match status" value="1"/>
</dbReference>
<comment type="similarity">
    <text evidence="1">Belongs to the LysR transcriptional regulatory family.</text>
</comment>
<dbReference type="Pfam" id="PF00126">
    <property type="entry name" value="HTH_1"/>
    <property type="match status" value="1"/>
</dbReference>
<dbReference type="Pfam" id="PF03466">
    <property type="entry name" value="LysR_substrate"/>
    <property type="match status" value="1"/>
</dbReference>
<accession>A0ABS8HLB2</accession>
<dbReference type="CDD" id="cd08420">
    <property type="entry name" value="PBP2_CysL_like"/>
    <property type="match status" value="1"/>
</dbReference>
<evidence type="ECO:0000313" key="6">
    <source>
        <dbReference type="EMBL" id="MCC5463855.1"/>
    </source>
</evidence>
<dbReference type="InterPro" id="IPR036390">
    <property type="entry name" value="WH_DNA-bd_sf"/>
</dbReference>
<organism evidence="6 7">
    <name type="scientific">Pelosinus baikalensis</name>
    <dbReference type="NCBI Taxonomy" id="2892015"/>
    <lineage>
        <taxon>Bacteria</taxon>
        <taxon>Bacillati</taxon>
        <taxon>Bacillota</taxon>
        <taxon>Negativicutes</taxon>
        <taxon>Selenomonadales</taxon>
        <taxon>Sporomusaceae</taxon>
        <taxon>Pelosinus</taxon>
    </lineage>
</organism>
<dbReference type="InterPro" id="IPR000847">
    <property type="entry name" value="LysR_HTH_N"/>
</dbReference>
<dbReference type="EMBL" id="JAJHJB010000001">
    <property type="protein sequence ID" value="MCC5463855.1"/>
    <property type="molecule type" value="Genomic_DNA"/>
</dbReference>
<dbReference type="Proteomes" id="UP001165492">
    <property type="component" value="Unassembled WGS sequence"/>
</dbReference>
<feature type="domain" description="HTH lysR-type" evidence="5">
    <location>
        <begin position="2"/>
        <end position="59"/>
    </location>
</feature>
<dbReference type="PRINTS" id="PR00039">
    <property type="entry name" value="HTHLYSR"/>
</dbReference>
<dbReference type="InterPro" id="IPR036388">
    <property type="entry name" value="WH-like_DNA-bd_sf"/>
</dbReference>
<proteinExistence type="inferred from homology"/>
<keyword evidence="2" id="KW-0805">Transcription regulation</keyword>
<sequence length="291" mass="32669">MMTLRHLYVFLCVCDEGNMTAAAKKLYIAQPSVSQAIFELEKHYNVKLFERLGRRLFITSAGQKLLTYARHIVNLNQEVEESMREIHDNGILRIGASVTVGTYILPSVIREFMQSNPKVKVVSTVNNTTVIEEMLLADQLDIGLVEGKVQSSGILHMPFMEDELVLVSAPAHPFGRRGKITLAELEEADVIVREAGSGTRNLFESVMTGRGINWNIIGVYNNAESIKNAVSIGLGVSVISWMAVQKEIERRELAIIEIEGVSFKRQFSVIYHRNKYLSPILKRLIELLLPA</sequence>
<keyword evidence="4" id="KW-0804">Transcription</keyword>